<keyword evidence="1" id="KW-1133">Transmembrane helix</keyword>
<feature type="transmembrane region" description="Helical" evidence="1">
    <location>
        <begin position="44"/>
        <end position="65"/>
    </location>
</feature>
<gene>
    <name evidence="2" type="ORF">ACFQ4B_01410</name>
</gene>
<dbReference type="RefSeq" id="WP_192704879.1">
    <property type="nucleotide sequence ID" value="NZ_BAABJG010000011.1"/>
</dbReference>
<comment type="caution">
    <text evidence="2">The sequence shown here is derived from an EMBL/GenBank/DDBJ whole genome shotgun (WGS) entry which is preliminary data.</text>
</comment>
<keyword evidence="3" id="KW-1185">Reference proteome</keyword>
<evidence type="ECO:0000313" key="3">
    <source>
        <dbReference type="Proteomes" id="UP001597180"/>
    </source>
</evidence>
<reference evidence="3" key="1">
    <citation type="journal article" date="2019" name="Int. J. Syst. Evol. Microbiol.">
        <title>The Global Catalogue of Microorganisms (GCM) 10K type strain sequencing project: providing services to taxonomists for standard genome sequencing and annotation.</title>
        <authorList>
            <consortium name="The Broad Institute Genomics Platform"/>
            <consortium name="The Broad Institute Genome Sequencing Center for Infectious Disease"/>
            <person name="Wu L."/>
            <person name="Ma J."/>
        </authorList>
    </citation>
    <scope>NUCLEOTIDE SEQUENCE [LARGE SCALE GENOMIC DNA]</scope>
    <source>
        <strain evidence="3">CCUG 53270</strain>
    </source>
</reference>
<feature type="transmembrane region" description="Helical" evidence="1">
    <location>
        <begin position="12"/>
        <end position="32"/>
    </location>
</feature>
<dbReference type="Proteomes" id="UP001597180">
    <property type="component" value="Unassembled WGS sequence"/>
</dbReference>
<dbReference type="InterPro" id="IPR025918">
    <property type="entry name" value="YIEGIA"/>
</dbReference>
<evidence type="ECO:0000313" key="2">
    <source>
        <dbReference type="EMBL" id="MFD1218761.1"/>
    </source>
</evidence>
<keyword evidence="1" id="KW-0472">Membrane</keyword>
<dbReference type="Pfam" id="PF14045">
    <property type="entry name" value="YIEGIA"/>
    <property type="match status" value="1"/>
</dbReference>
<evidence type="ECO:0000256" key="1">
    <source>
        <dbReference type="SAM" id="Phobius"/>
    </source>
</evidence>
<name>A0ABW3UFT4_9BACL</name>
<sequence>MLAWIAEQKYTVGIIIGVLFGLGARITMLQTDYRQYPTYPHGKIIHIALGVIAAGLGAVAVPSLLDKNYTAITFLTVAAQQFRDVRNMERQTLSKIDSMELVPRGAAYIEGIAMVFEGRNYMVIFTSFVGAMFSIIFAWYWGIVAGIIAILITNHFKSGKSISHIAEVQKAEVRMDGPNLFVNDIYMMNIGLDDTRHKICEKGIGLILVPKNQNCRVTLANLGQRQALLHDISTIMGVYRDDGEPSLLPLAKLDMNDGRLGIFLLPQVHNIDQARKVILQSPVLESAIRMPSEADVSSTGKEGA</sequence>
<accession>A0ABW3UFT4</accession>
<protein>
    <submittedName>
        <fullName evidence="2">YIEGIA family protein</fullName>
    </submittedName>
</protein>
<feature type="transmembrane region" description="Helical" evidence="1">
    <location>
        <begin position="124"/>
        <end position="152"/>
    </location>
</feature>
<dbReference type="EMBL" id="JBHTLU010000005">
    <property type="protein sequence ID" value="MFD1218761.1"/>
    <property type="molecule type" value="Genomic_DNA"/>
</dbReference>
<organism evidence="2 3">
    <name type="scientific">Paenibacillus vulneris</name>
    <dbReference type="NCBI Taxonomy" id="1133364"/>
    <lineage>
        <taxon>Bacteria</taxon>
        <taxon>Bacillati</taxon>
        <taxon>Bacillota</taxon>
        <taxon>Bacilli</taxon>
        <taxon>Bacillales</taxon>
        <taxon>Paenibacillaceae</taxon>
        <taxon>Paenibacillus</taxon>
    </lineage>
</organism>
<keyword evidence="1" id="KW-0812">Transmembrane</keyword>
<proteinExistence type="predicted"/>